<dbReference type="EMBL" id="CP035503">
    <property type="protein sequence ID" value="QDL38756.1"/>
    <property type="molecule type" value="Genomic_DNA"/>
</dbReference>
<dbReference type="KEGG" id="rhf:EUB48_16770"/>
<dbReference type="Gene3D" id="1.10.260.40">
    <property type="entry name" value="lambda repressor-like DNA-binding domains"/>
    <property type="match status" value="1"/>
</dbReference>
<feature type="domain" description="HTH cro/C1-type" evidence="1">
    <location>
        <begin position="23"/>
        <end position="76"/>
    </location>
</feature>
<dbReference type="GO" id="GO:0003677">
    <property type="term" value="F:DNA binding"/>
    <property type="evidence" value="ECO:0007669"/>
    <property type="project" value="InterPro"/>
</dbReference>
<dbReference type="InterPro" id="IPR001387">
    <property type="entry name" value="Cro/C1-type_HTH"/>
</dbReference>
<protein>
    <submittedName>
        <fullName evidence="2">XRE family transcriptional regulator</fullName>
    </submittedName>
</protein>
<reference evidence="2 3" key="1">
    <citation type="submission" date="2019-01" db="EMBL/GenBank/DDBJ databases">
        <title>Genomic insights into a novel species Rhodoferax sp.</title>
        <authorList>
            <person name="Jin L."/>
        </authorList>
    </citation>
    <scope>NUCLEOTIDE SEQUENCE [LARGE SCALE GENOMIC DNA]</scope>
    <source>
        <strain evidence="2 3">CHu59-6-5</strain>
    </source>
</reference>
<evidence type="ECO:0000313" key="2">
    <source>
        <dbReference type="EMBL" id="QDL38756.1"/>
    </source>
</evidence>
<dbReference type="SUPFAM" id="SSF47413">
    <property type="entry name" value="lambda repressor-like DNA-binding domains"/>
    <property type="match status" value="1"/>
</dbReference>
<dbReference type="RefSeq" id="WP_142820195.1">
    <property type="nucleotide sequence ID" value="NZ_CP035503.1"/>
</dbReference>
<dbReference type="Pfam" id="PF01381">
    <property type="entry name" value="HTH_3"/>
    <property type="match status" value="1"/>
</dbReference>
<dbReference type="CDD" id="cd00093">
    <property type="entry name" value="HTH_XRE"/>
    <property type="match status" value="1"/>
</dbReference>
<dbReference type="PROSITE" id="PS50943">
    <property type="entry name" value="HTH_CROC1"/>
    <property type="match status" value="1"/>
</dbReference>
<keyword evidence="3" id="KW-1185">Reference proteome</keyword>
<evidence type="ECO:0000259" key="1">
    <source>
        <dbReference type="PROSITE" id="PS50943"/>
    </source>
</evidence>
<dbReference type="OrthoDB" id="8527856at2"/>
<dbReference type="AlphaFoldDB" id="A0A515DEB8"/>
<organism evidence="2 3">
    <name type="scientific">Rhodoferax sediminis</name>
    <dbReference type="NCBI Taxonomy" id="2509614"/>
    <lineage>
        <taxon>Bacteria</taxon>
        <taxon>Pseudomonadati</taxon>
        <taxon>Pseudomonadota</taxon>
        <taxon>Betaproteobacteria</taxon>
        <taxon>Burkholderiales</taxon>
        <taxon>Comamonadaceae</taxon>
        <taxon>Rhodoferax</taxon>
    </lineage>
</organism>
<gene>
    <name evidence="2" type="ORF">EUB48_16770</name>
</gene>
<dbReference type="Proteomes" id="UP000316798">
    <property type="component" value="Chromosome"/>
</dbReference>
<dbReference type="InterPro" id="IPR010982">
    <property type="entry name" value="Lambda_DNA-bd_dom_sf"/>
</dbReference>
<sequence>MTTEEKTQQSRVLTPAELAVLTRVFREMRHWSQEQLADLSGLNVRTIQRVEQAMPASLDTRRAIARAFEFEDIDVFSKPFSIPSDETIKAAKEKFDRENATLAAQPLTSGRQLAKLAEASTMDLSEPAFEMGREAEQAFAELVDYFREYRDCADMYSESGKFEIYDALQAHIDDLLRLQVSLCHAERKVQLKFDGDAEAKPMPATILYVVAFPLGQEPSEFATPRTGGLKL</sequence>
<accession>A0A515DEB8</accession>
<name>A0A515DEB8_9BURK</name>
<evidence type="ECO:0000313" key="3">
    <source>
        <dbReference type="Proteomes" id="UP000316798"/>
    </source>
</evidence>
<proteinExistence type="predicted"/>